<organism evidence="1 2">
    <name type="scientific">Pseudomonas putida ND6</name>
    <dbReference type="NCBI Taxonomy" id="231023"/>
    <lineage>
        <taxon>Bacteria</taxon>
        <taxon>Pseudomonadati</taxon>
        <taxon>Pseudomonadota</taxon>
        <taxon>Gammaproteobacteria</taxon>
        <taxon>Pseudomonadales</taxon>
        <taxon>Pseudomonadaceae</taxon>
        <taxon>Pseudomonas</taxon>
    </lineage>
</organism>
<evidence type="ECO:0000313" key="1">
    <source>
        <dbReference type="EMBL" id="AFK70495.1"/>
    </source>
</evidence>
<dbReference type="HOGENOM" id="CLU_3366703_0_0_6"/>
<dbReference type="AlphaFoldDB" id="I3UYC4"/>
<dbReference type="EMBL" id="CP003588">
    <property type="protein sequence ID" value="AFK70495.1"/>
    <property type="molecule type" value="Genomic_DNA"/>
</dbReference>
<name>I3UYC4_PSEPU</name>
<protein>
    <submittedName>
        <fullName evidence="1">Uncharacterized protein</fullName>
    </submittedName>
</protein>
<reference evidence="1 2" key="1">
    <citation type="journal article" date="2012" name="J. Bacteriol.">
        <title>Complete Genome Sequence of the Naphthalene-Degrading Pseudomonas putida Strain ND6.</title>
        <authorList>
            <person name="Li S."/>
            <person name="Zhao H."/>
            <person name="Li Y."/>
            <person name="Niu S."/>
            <person name="Cai B."/>
        </authorList>
    </citation>
    <scope>NUCLEOTIDE SEQUENCE [LARGE SCALE GENOMIC DNA]</scope>
    <source>
        <strain evidence="1 2">ND6</strain>
    </source>
</reference>
<proteinExistence type="predicted"/>
<accession>I3UYC4</accession>
<gene>
    <name evidence="1" type="ORF">YSA_06913</name>
</gene>
<dbReference type="Proteomes" id="UP000005268">
    <property type="component" value="Chromosome"/>
</dbReference>
<sequence length="35" mass="3527">MSEKPACSLAGPGSLNKSNLRLLDEIAASAVAQAI</sequence>
<dbReference type="KEGG" id="ppi:YSA_06913"/>
<evidence type="ECO:0000313" key="2">
    <source>
        <dbReference type="Proteomes" id="UP000005268"/>
    </source>
</evidence>